<evidence type="ECO:0000313" key="4">
    <source>
        <dbReference type="Proteomes" id="UP000320762"/>
    </source>
</evidence>
<dbReference type="EMBL" id="VDMD01000056">
    <property type="protein sequence ID" value="TRM56894.1"/>
    <property type="molecule type" value="Genomic_DNA"/>
</dbReference>
<protein>
    <submittedName>
        <fullName evidence="3">Uncharacterized protein</fullName>
    </submittedName>
</protein>
<name>A0A550BWH1_9AGAR</name>
<organism evidence="3 4">
    <name type="scientific">Schizophyllum amplum</name>
    <dbReference type="NCBI Taxonomy" id="97359"/>
    <lineage>
        <taxon>Eukaryota</taxon>
        <taxon>Fungi</taxon>
        <taxon>Dikarya</taxon>
        <taxon>Basidiomycota</taxon>
        <taxon>Agaricomycotina</taxon>
        <taxon>Agaricomycetes</taxon>
        <taxon>Agaricomycetidae</taxon>
        <taxon>Agaricales</taxon>
        <taxon>Schizophyllaceae</taxon>
        <taxon>Schizophyllum</taxon>
    </lineage>
</organism>
<gene>
    <name evidence="3" type="ORF">BD626DRAFT_575094</name>
</gene>
<feature type="region of interest" description="Disordered" evidence="2">
    <location>
        <begin position="1"/>
        <end position="47"/>
    </location>
</feature>
<comment type="caution">
    <text evidence="3">The sequence shown here is derived from an EMBL/GenBank/DDBJ whole genome shotgun (WGS) entry which is preliminary data.</text>
</comment>
<dbReference type="OrthoDB" id="3246627at2759"/>
<dbReference type="CDD" id="cd22265">
    <property type="entry name" value="UDM1_RNF168"/>
    <property type="match status" value="1"/>
</dbReference>
<sequence length="1012" mass="113422">MPRAGSTLQPKRKKTSPVSLSNLRVGRQVPVPPPPSPGKENANPAKQISQLKVSLRRSDERIKELSATVDDRERRLKTAQQGWRRAEAKNLDVNAQLDHTLKVEIPAIQRELARTHASAAYWQAHFDDLKDHREGDRGKIQLLRQSVHEAISEKWKLKKQLSRQETAVVQAITSTEKRLEQAFKTRAERALYSKGVYTREARNLTRLLVQSGCAERHIGKVLQAVGGTFGAKVTRIMARPTARCIVTEGLIASEMQGGYEMASTKSMFLIGVYEHISSMEFLADLTFSSDGTSHKKVDFNSLTAAMRVPDYASDKPLDDQDPGSIALRSLGIVTLTSHHSDVQVAGVKSRVSTIAATYTDSPLAARELLKGRSFETDDFAEKMTGANSDHSADNGKNNASYKKWKADVRDWRLGEQARRAMPVPELQLLFVTAKLHRVAQFGGPIAWQSMTEDEQYDFDMEIMDALTMQLGGEAYAALPDAKKDEMDRFLWAGCVMHKDLNTAKGGAKGMETYWVSKGLKGPILLPNKDNAAVIAACSDNARPSSAESRAVDVSTRGGVKATQLGGLICRHKDDKKGQQDIFRWFFRRTLGYEVAYPDTSNTRYQSHCRAAAVLLAYLDIFKQFMIFVRDRKDKPGWTNIELNFWNALHDESTLCELVALTVYGQAISHPYMREVRGPGTVHVNMLDLGDLHRRIPQHIRKLIEHPGLVLGTDASHESGALDGKPWFFPDAMHALKTLVPRLEHAAGVTVAFLEAALVTFERFAAEFSEGSAISKLTVEERTRYWIPATNDVNEGALGTYRIEMRRKPRLTLLQFNARFVFRQNHTQEFMDRMLTEEDEKYIRKKARERLASGLERKLQEAQMAADEKKAEETRRKIDEQQRARAEKLARLMSVTLILDPEFVQRPKYTVAKIDEQLDVHRLYDMEVPIKAHTPKKKADKIIVLLGAITRFRAREATSAGARVIVTRPTTRGKKGGCEPAAAAAQSLSETVDGPAEDAEDGDILYESDEGDY</sequence>
<proteinExistence type="predicted"/>
<evidence type="ECO:0000256" key="1">
    <source>
        <dbReference type="SAM" id="Coils"/>
    </source>
</evidence>
<feature type="coiled-coil region" evidence="1">
    <location>
        <begin position="48"/>
        <end position="82"/>
    </location>
</feature>
<accession>A0A550BWH1</accession>
<keyword evidence="1" id="KW-0175">Coiled coil</keyword>
<dbReference type="AlphaFoldDB" id="A0A550BWH1"/>
<feature type="compositionally biased region" description="Acidic residues" evidence="2">
    <location>
        <begin position="994"/>
        <end position="1012"/>
    </location>
</feature>
<feature type="region of interest" description="Disordered" evidence="2">
    <location>
        <begin position="970"/>
        <end position="1012"/>
    </location>
</feature>
<keyword evidence="4" id="KW-1185">Reference proteome</keyword>
<dbReference type="Proteomes" id="UP000320762">
    <property type="component" value="Unassembled WGS sequence"/>
</dbReference>
<evidence type="ECO:0000313" key="3">
    <source>
        <dbReference type="EMBL" id="TRM56894.1"/>
    </source>
</evidence>
<reference evidence="3 4" key="1">
    <citation type="journal article" date="2019" name="New Phytol.">
        <title>Comparative genomics reveals unique wood-decay strategies and fruiting body development in the Schizophyllaceae.</title>
        <authorList>
            <person name="Almasi E."/>
            <person name="Sahu N."/>
            <person name="Krizsan K."/>
            <person name="Balint B."/>
            <person name="Kovacs G.M."/>
            <person name="Kiss B."/>
            <person name="Cseklye J."/>
            <person name="Drula E."/>
            <person name="Henrissat B."/>
            <person name="Nagy I."/>
            <person name="Chovatia M."/>
            <person name="Adam C."/>
            <person name="LaButti K."/>
            <person name="Lipzen A."/>
            <person name="Riley R."/>
            <person name="Grigoriev I.V."/>
            <person name="Nagy L.G."/>
        </authorList>
    </citation>
    <scope>NUCLEOTIDE SEQUENCE [LARGE SCALE GENOMIC DNA]</scope>
    <source>
        <strain evidence="3 4">NL-1724</strain>
    </source>
</reference>
<feature type="coiled-coil region" evidence="1">
    <location>
        <begin position="844"/>
        <end position="890"/>
    </location>
</feature>
<dbReference type="STRING" id="97359.A0A550BWH1"/>
<evidence type="ECO:0000256" key="2">
    <source>
        <dbReference type="SAM" id="MobiDB-lite"/>
    </source>
</evidence>